<name>A0A3P6DZ65_BRAOL</name>
<proteinExistence type="predicted"/>
<dbReference type="AlphaFoldDB" id="A0A3P6DZ65"/>
<gene>
    <name evidence="1" type="ORF">BOLC9T58453H</name>
</gene>
<organism evidence="1">
    <name type="scientific">Brassica oleracea</name>
    <name type="common">Wild cabbage</name>
    <dbReference type="NCBI Taxonomy" id="3712"/>
    <lineage>
        <taxon>Eukaryota</taxon>
        <taxon>Viridiplantae</taxon>
        <taxon>Streptophyta</taxon>
        <taxon>Embryophyta</taxon>
        <taxon>Tracheophyta</taxon>
        <taxon>Spermatophyta</taxon>
        <taxon>Magnoliopsida</taxon>
        <taxon>eudicotyledons</taxon>
        <taxon>Gunneridae</taxon>
        <taxon>Pentapetalae</taxon>
        <taxon>rosids</taxon>
        <taxon>malvids</taxon>
        <taxon>Brassicales</taxon>
        <taxon>Brassicaceae</taxon>
        <taxon>Brassiceae</taxon>
        <taxon>Brassica</taxon>
    </lineage>
</organism>
<accession>A0A3P6DZ65</accession>
<evidence type="ECO:0000313" key="1">
    <source>
        <dbReference type="EMBL" id="VDD33130.1"/>
    </source>
</evidence>
<sequence>MSSSFLDVRQPVTYALLLRPETVFVSILLSYFNH</sequence>
<protein>
    <submittedName>
        <fullName evidence="1">Uncharacterized protein</fullName>
    </submittedName>
</protein>
<dbReference type="EMBL" id="LR031875">
    <property type="protein sequence ID" value="VDD33130.1"/>
    <property type="molecule type" value="Genomic_DNA"/>
</dbReference>
<reference evidence="1" key="1">
    <citation type="submission" date="2018-11" db="EMBL/GenBank/DDBJ databases">
        <authorList>
            <consortium name="Genoscope - CEA"/>
            <person name="William W."/>
        </authorList>
    </citation>
    <scope>NUCLEOTIDE SEQUENCE</scope>
</reference>